<dbReference type="PANTHER" id="PTHR43098">
    <property type="entry name" value="L-ORNITHINE N(5)-MONOOXYGENASE-RELATED"/>
    <property type="match status" value="1"/>
</dbReference>
<dbReference type="InterPro" id="IPR020946">
    <property type="entry name" value="Flavin_mOase-like"/>
</dbReference>
<evidence type="ECO:0000256" key="2">
    <source>
        <dbReference type="ARBA" id="ARBA00022630"/>
    </source>
</evidence>
<keyword evidence="2" id="KW-0285">Flavoprotein</keyword>
<dbReference type="InterPro" id="IPR036188">
    <property type="entry name" value="FAD/NAD-bd_sf"/>
</dbReference>
<dbReference type="PANTHER" id="PTHR43098:SF5">
    <property type="entry name" value="DUAL-FUNCTIONAL MONOOXYGENASE_METHYLTRANSFERASE PSOF"/>
    <property type="match status" value="1"/>
</dbReference>
<evidence type="ECO:0000256" key="5">
    <source>
        <dbReference type="ARBA" id="ARBA00023002"/>
    </source>
</evidence>
<evidence type="ECO:0000256" key="1">
    <source>
        <dbReference type="ARBA" id="ARBA00010139"/>
    </source>
</evidence>
<evidence type="ECO:0000256" key="4">
    <source>
        <dbReference type="ARBA" id="ARBA00022857"/>
    </source>
</evidence>
<gene>
    <name evidence="6" type="ORF">GCM10023321_46270</name>
</gene>
<keyword evidence="3" id="KW-0274">FAD</keyword>
<dbReference type="Pfam" id="PF00743">
    <property type="entry name" value="FMO-like"/>
    <property type="match status" value="1"/>
</dbReference>
<dbReference type="RefSeq" id="WP_345703058.1">
    <property type="nucleotide sequence ID" value="NZ_BAABJP010000024.1"/>
</dbReference>
<protein>
    <submittedName>
        <fullName evidence="6">NAD(P)/FAD-dependent oxidoreductase</fullName>
    </submittedName>
</protein>
<comment type="similarity">
    <text evidence="1">Belongs to the FAD-binding monooxygenase family.</text>
</comment>
<reference evidence="7" key="1">
    <citation type="journal article" date="2019" name="Int. J. Syst. Evol. Microbiol.">
        <title>The Global Catalogue of Microorganisms (GCM) 10K type strain sequencing project: providing services to taxonomists for standard genome sequencing and annotation.</title>
        <authorList>
            <consortium name="The Broad Institute Genomics Platform"/>
            <consortium name="The Broad Institute Genome Sequencing Center for Infectious Disease"/>
            <person name="Wu L."/>
            <person name="Ma J."/>
        </authorList>
    </citation>
    <scope>NUCLEOTIDE SEQUENCE [LARGE SCALE GENOMIC DNA]</scope>
    <source>
        <strain evidence="7">JCM 18303</strain>
    </source>
</reference>
<dbReference type="EMBL" id="BAABJP010000024">
    <property type="protein sequence ID" value="GAA5161663.1"/>
    <property type="molecule type" value="Genomic_DNA"/>
</dbReference>
<keyword evidence="7" id="KW-1185">Reference proteome</keyword>
<evidence type="ECO:0000313" key="7">
    <source>
        <dbReference type="Proteomes" id="UP001428817"/>
    </source>
</evidence>
<accession>A0ABP9QGY7</accession>
<keyword evidence="5" id="KW-0560">Oxidoreductase</keyword>
<evidence type="ECO:0000256" key="3">
    <source>
        <dbReference type="ARBA" id="ARBA00022827"/>
    </source>
</evidence>
<evidence type="ECO:0000313" key="6">
    <source>
        <dbReference type="EMBL" id="GAA5161663.1"/>
    </source>
</evidence>
<dbReference type="PRINTS" id="PR00370">
    <property type="entry name" value="FMOXYGENASE"/>
</dbReference>
<keyword evidence="4" id="KW-0521">NADP</keyword>
<name>A0ABP9QGY7_9PSEU</name>
<comment type="caution">
    <text evidence="6">The sequence shown here is derived from an EMBL/GenBank/DDBJ whole genome shotgun (WGS) entry which is preliminary data.</text>
</comment>
<sequence>MTAHGNGTRPDFDAVVIGMGFGGLRMLWELHQLGLSVRAYERGSDVGGTWYWNRYPGARTDSEAWVYCMFFDEKLKQEWDWPERFPKQPDMERYLQHVADRFDMRRDIRFETVVTSAVYQEGTGLWEVGTDRGETVTCRYLISATGLLHVAYEPPFPGLESFEGESYLTSRWPKEPVDFAGKRVAVVGTGATAVQVIPEVAREAEHLRVFQRTPNYVLPSRNHALEKAQRDEIKRDYPEIIEKLRKQPFAFPMDPANRMYDENRSPEEVRRILDAAWEAGGFYYLFTAFDDLLIDERSNRFASDFLREKIRTIVRDPETAEKLTPKYPYAGKRPPLGHFYYETFNRDNVDLVDVKADPIAEITPTGIRLESGEEHEADIIIFALGFDALTGALTEMDLRGRGGVSMRDKWADGVHTYLGLCVDSFPNFFMLSGPQSPFANIPAVLDQSVAFVGRLLGYLGEHGVDRIEPTGDAVHGWGEKCQALLDMAPPIKAGLAVSSWFLGANIPGKKPSVLFYFGGAAAYFDDLEKVADRDFDGFAMVSPAGV</sequence>
<dbReference type="SUPFAM" id="SSF51905">
    <property type="entry name" value="FAD/NAD(P)-binding domain"/>
    <property type="match status" value="2"/>
</dbReference>
<dbReference type="Proteomes" id="UP001428817">
    <property type="component" value="Unassembled WGS sequence"/>
</dbReference>
<dbReference type="Gene3D" id="3.50.50.60">
    <property type="entry name" value="FAD/NAD(P)-binding domain"/>
    <property type="match status" value="2"/>
</dbReference>
<dbReference type="InterPro" id="IPR050775">
    <property type="entry name" value="FAD-binding_Monooxygenases"/>
</dbReference>
<dbReference type="InterPro" id="IPR000960">
    <property type="entry name" value="Flavin_mOase"/>
</dbReference>
<organism evidence="6 7">
    <name type="scientific">Pseudonocardia eucalypti</name>
    <dbReference type="NCBI Taxonomy" id="648755"/>
    <lineage>
        <taxon>Bacteria</taxon>
        <taxon>Bacillati</taxon>
        <taxon>Actinomycetota</taxon>
        <taxon>Actinomycetes</taxon>
        <taxon>Pseudonocardiales</taxon>
        <taxon>Pseudonocardiaceae</taxon>
        <taxon>Pseudonocardia</taxon>
    </lineage>
</organism>
<proteinExistence type="inferred from homology"/>